<feature type="domain" description="Cupin type-2" evidence="1">
    <location>
        <begin position="66"/>
        <end position="123"/>
    </location>
</feature>
<dbReference type="PIRSF" id="PIRSF037087">
    <property type="entry name" value="UCP037087"/>
    <property type="match status" value="1"/>
</dbReference>
<dbReference type="OrthoDB" id="3620182at2"/>
<organism evidence="2 3">
    <name type="scientific">Amycolatopsis pithecellobii</name>
    <dbReference type="NCBI Taxonomy" id="664692"/>
    <lineage>
        <taxon>Bacteria</taxon>
        <taxon>Bacillati</taxon>
        <taxon>Actinomycetota</taxon>
        <taxon>Actinomycetes</taxon>
        <taxon>Pseudonocardiales</taxon>
        <taxon>Pseudonocardiaceae</taxon>
        <taxon>Amycolatopsis</taxon>
    </lineage>
</organism>
<dbReference type="InterPro" id="IPR011051">
    <property type="entry name" value="RmlC_Cupin_sf"/>
</dbReference>
<dbReference type="Proteomes" id="UP000440096">
    <property type="component" value="Unassembled WGS sequence"/>
</dbReference>
<reference evidence="2 3" key="1">
    <citation type="submission" date="2019-11" db="EMBL/GenBank/DDBJ databases">
        <title>Draft genome of Amycolatopsis RM579.</title>
        <authorList>
            <person name="Duangmal K."/>
            <person name="Mingma R."/>
        </authorList>
    </citation>
    <scope>NUCLEOTIDE SEQUENCE [LARGE SCALE GENOMIC DNA]</scope>
    <source>
        <strain evidence="2 3">RM579</strain>
    </source>
</reference>
<dbReference type="RefSeq" id="WP_154756533.1">
    <property type="nucleotide sequence ID" value="NZ_WMBA01000011.1"/>
</dbReference>
<protein>
    <submittedName>
        <fullName evidence="2">Cupin domain-containing protein</fullName>
    </submittedName>
</protein>
<evidence type="ECO:0000313" key="3">
    <source>
        <dbReference type="Proteomes" id="UP000440096"/>
    </source>
</evidence>
<dbReference type="InterPro" id="IPR013096">
    <property type="entry name" value="Cupin_2"/>
</dbReference>
<dbReference type="InterPro" id="IPR017102">
    <property type="entry name" value="UCP037087"/>
</dbReference>
<proteinExistence type="predicted"/>
<dbReference type="SUPFAM" id="SSF51182">
    <property type="entry name" value="RmlC-like cupins"/>
    <property type="match status" value="1"/>
</dbReference>
<keyword evidence="3" id="KW-1185">Reference proteome</keyword>
<sequence>MCGTTASWIPLAEEGKWERVVTAVRVKDTDRIKQNIDAYQGINENTVATRQICMLVTICGPGLDGATTTHYHLDHETALYCTEGKAVMFWGDELEVMLEVEAGDFVYIPPFTPHKTFSRSRTEGATFVVARTDPLEQERVVTTPELDDGRCESRIAWID</sequence>
<evidence type="ECO:0000259" key="1">
    <source>
        <dbReference type="Pfam" id="PF07883"/>
    </source>
</evidence>
<dbReference type="Pfam" id="PF07883">
    <property type="entry name" value="Cupin_2"/>
    <property type="match status" value="1"/>
</dbReference>
<evidence type="ECO:0000313" key="2">
    <source>
        <dbReference type="EMBL" id="MTD54305.1"/>
    </source>
</evidence>
<dbReference type="InterPro" id="IPR014710">
    <property type="entry name" value="RmlC-like_jellyroll"/>
</dbReference>
<dbReference type="Gene3D" id="2.60.120.10">
    <property type="entry name" value="Jelly Rolls"/>
    <property type="match status" value="1"/>
</dbReference>
<dbReference type="EMBL" id="WMBA01000011">
    <property type="protein sequence ID" value="MTD54305.1"/>
    <property type="molecule type" value="Genomic_DNA"/>
</dbReference>
<dbReference type="CDD" id="cd02210">
    <property type="entry name" value="cupin_BLR2406-like"/>
    <property type="match status" value="1"/>
</dbReference>
<comment type="caution">
    <text evidence="2">The sequence shown here is derived from an EMBL/GenBank/DDBJ whole genome shotgun (WGS) entry which is preliminary data.</text>
</comment>
<accession>A0A6N7YMW2</accession>
<name>A0A6N7YMW2_9PSEU</name>
<dbReference type="AlphaFoldDB" id="A0A6N7YMW2"/>
<gene>
    <name evidence="2" type="ORF">GKO32_10000</name>
</gene>